<feature type="compositionally biased region" description="Basic and acidic residues" evidence="1">
    <location>
        <begin position="578"/>
        <end position="589"/>
    </location>
</feature>
<dbReference type="InterPro" id="IPR025676">
    <property type="entry name" value="Clr5_dom"/>
</dbReference>
<reference evidence="3 4" key="1">
    <citation type="submission" date="2015-01" db="EMBL/GenBank/DDBJ databases">
        <title>The Genome Sequence of Fonsecaea multimorphosa CBS 102226.</title>
        <authorList>
            <consortium name="The Broad Institute Genomics Platform"/>
            <person name="Cuomo C."/>
            <person name="de Hoog S."/>
            <person name="Gorbushina A."/>
            <person name="Stielow B."/>
            <person name="Teixiera M."/>
            <person name="Abouelleil A."/>
            <person name="Chapman S.B."/>
            <person name="Priest M."/>
            <person name="Young S.K."/>
            <person name="Wortman J."/>
            <person name="Nusbaum C."/>
            <person name="Birren B."/>
        </authorList>
    </citation>
    <scope>NUCLEOTIDE SEQUENCE [LARGE SCALE GENOMIC DNA]</scope>
    <source>
        <strain evidence="3 4">CBS 102226</strain>
    </source>
</reference>
<dbReference type="EMBL" id="KN848092">
    <property type="protein sequence ID" value="KIX93642.1"/>
    <property type="molecule type" value="Genomic_DNA"/>
</dbReference>
<dbReference type="VEuPathDB" id="FungiDB:Z520_10548"/>
<gene>
    <name evidence="3" type="ORF">Z520_10548</name>
</gene>
<dbReference type="Pfam" id="PF14420">
    <property type="entry name" value="Clr5"/>
    <property type="match status" value="1"/>
</dbReference>
<feature type="compositionally biased region" description="Polar residues" evidence="1">
    <location>
        <begin position="564"/>
        <end position="575"/>
    </location>
</feature>
<protein>
    <recommendedName>
        <fullName evidence="2">Clr5 domain-containing protein</fullName>
    </recommendedName>
</protein>
<evidence type="ECO:0000313" key="3">
    <source>
        <dbReference type="EMBL" id="KIX93642.1"/>
    </source>
</evidence>
<dbReference type="Gene3D" id="1.25.40.10">
    <property type="entry name" value="Tetratricopeptide repeat domain"/>
    <property type="match status" value="1"/>
</dbReference>
<dbReference type="AlphaFoldDB" id="A0A0D2JK58"/>
<organism evidence="3 4">
    <name type="scientific">Fonsecaea multimorphosa CBS 102226</name>
    <dbReference type="NCBI Taxonomy" id="1442371"/>
    <lineage>
        <taxon>Eukaryota</taxon>
        <taxon>Fungi</taxon>
        <taxon>Dikarya</taxon>
        <taxon>Ascomycota</taxon>
        <taxon>Pezizomycotina</taxon>
        <taxon>Eurotiomycetes</taxon>
        <taxon>Chaetothyriomycetidae</taxon>
        <taxon>Chaetothyriales</taxon>
        <taxon>Herpotrichiellaceae</taxon>
        <taxon>Fonsecaea</taxon>
    </lineage>
</organism>
<feature type="compositionally biased region" description="Basic and acidic residues" evidence="1">
    <location>
        <begin position="100"/>
        <end position="111"/>
    </location>
</feature>
<dbReference type="InterPro" id="IPR011990">
    <property type="entry name" value="TPR-like_helical_dom_sf"/>
</dbReference>
<feature type="region of interest" description="Disordered" evidence="1">
    <location>
        <begin position="556"/>
        <end position="619"/>
    </location>
</feature>
<dbReference type="GeneID" id="27716294"/>
<dbReference type="Proteomes" id="UP000053411">
    <property type="component" value="Unassembled WGS sequence"/>
</dbReference>
<evidence type="ECO:0000259" key="2">
    <source>
        <dbReference type="Pfam" id="PF14420"/>
    </source>
</evidence>
<dbReference type="OrthoDB" id="5308957at2759"/>
<name>A0A0D2JK58_9EURO</name>
<keyword evidence="4" id="KW-1185">Reference proteome</keyword>
<evidence type="ECO:0000256" key="1">
    <source>
        <dbReference type="SAM" id="MobiDB-lite"/>
    </source>
</evidence>
<dbReference type="STRING" id="1442371.A0A0D2JK58"/>
<dbReference type="RefSeq" id="XP_016627765.1">
    <property type="nucleotide sequence ID" value="XM_016781040.1"/>
</dbReference>
<accession>A0A0D2JK58</accession>
<proteinExistence type="predicted"/>
<dbReference type="PANTHER" id="PTHR38788">
    <property type="entry name" value="CLR5 DOMAIN-CONTAINING PROTEIN"/>
    <property type="match status" value="1"/>
</dbReference>
<feature type="domain" description="Clr5" evidence="2">
    <location>
        <begin position="13"/>
        <end position="63"/>
    </location>
</feature>
<sequence>MEPRKRNHVCKRRKWEEIRPIFTELYHFQKKKLSDIVEILGEQGFHAKEHHYKTQIRKWRLDKKNKQSDMIFALQKLRQRQGKDTAFLIRGQARSSEEVEHYWKRSRDDPARFSPVPKTPDGMEYGTPSPCPGRETGEAGSQVPAQDDADSSPFVEDEDVAAVFQYIKRDWIRAPRTTILRLLDSPEHLRPLDQALHHAKMVFQSHVEFANSDLRLVSGRVGIGALIRFMNLAENALVAMQYGLSHTIVTTVLLDMLESIPHVGKCNFMDATVRFLYVIAGYAIGGQMRASRLIRTAQCEIVNRVGHVYGDDHPVPVILRAAIRSWEDTAATSEMVLAAGKDILGRHLGHDHNDMEEVLGSLCDVARMSGDVNASLKHANELYQMTLWRHRRDMTQASLLAVLDSQVQLARLHALSDDFEEADRWIEVGLRGCSEVKDTPTREWFEASFIYYRGLTMEKSGQWSAAFETFNKVIYLMMRRYGPTDHLVTLAAQQMRWIQSHLAEQAQSLSATEGDYHSGRREDPWIAGQEESGIDRQSQSLGDGEVLPFTPETALPSEDGGSHLYTNQPSTQPWTTGHVEEWTDERMEDQWDSQVPEPQAEEGHSWMAWTNDDGVEWTG</sequence>
<dbReference type="PANTHER" id="PTHR38788:SF3">
    <property type="entry name" value="CLR5 DOMAIN-CONTAINING PROTEIN"/>
    <property type="match status" value="1"/>
</dbReference>
<evidence type="ECO:0000313" key="4">
    <source>
        <dbReference type="Proteomes" id="UP000053411"/>
    </source>
</evidence>
<feature type="region of interest" description="Disordered" evidence="1">
    <location>
        <begin position="100"/>
        <end position="153"/>
    </location>
</feature>